<dbReference type="PANTHER" id="PTHR43237">
    <property type="entry name" value="NADP-DEPENDENT MALIC ENZYME"/>
    <property type="match status" value="1"/>
</dbReference>
<keyword evidence="3" id="KW-0479">Metal-binding</keyword>
<dbReference type="InterPro" id="IPR012301">
    <property type="entry name" value="Malic_N_dom"/>
</dbReference>
<dbReference type="InterPro" id="IPR045865">
    <property type="entry name" value="ACT-like_dom_sf"/>
</dbReference>
<dbReference type="EMBL" id="CADCVS010000347">
    <property type="protein sequence ID" value="CAA9514552.1"/>
    <property type="molecule type" value="Genomic_DNA"/>
</dbReference>
<comment type="pathway">
    <text evidence="5">Amino-acid biosynthesis.</text>
</comment>
<dbReference type="GO" id="GO:0046872">
    <property type="term" value="F:metal ion binding"/>
    <property type="evidence" value="ECO:0007669"/>
    <property type="project" value="UniProtKB-KW"/>
</dbReference>
<accession>A0A6J4T614</accession>
<dbReference type="PROSITE" id="PS51671">
    <property type="entry name" value="ACT"/>
    <property type="match status" value="1"/>
</dbReference>
<dbReference type="InterPro" id="IPR051674">
    <property type="entry name" value="Malate_Decarboxylase"/>
</dbReference>
<proteinExistence type="predicted"/>
<dbReference type="GO" id="GO:0051287">
    <property type="term" value="F:NAD binding"/>
    <property type="evidence" value="ECO:0007669"/>
    <property type="project" value="InterPro"/>
</dbReference>
<dbReference type="Gene3D" id="3.30.70.260">
    <property type="match status" value="1"/>
</dbReference>
<sequence length="491" mass="52051">MASPSAQYSLRIRVEIPNRPGMLGQVASAIGDAGGNIGSVDLVSIDDTETLRDITVDAGSLDQWESITSAIEAVEGARVVDTTDRTLLVHLGGKLEQRSRVPLKTRDDLSMAYTPGVARVCTAIAEDRTKAFQYTIKRNTVAVVSDGTAVLGLGDIGPEAAMPVMEGKAVLFKEFGGVDAFPICLDTKDPDEIVAIVKAMAPTFGGINLEDISAPRCFEIEDRLKQDLDIPVFHDDQHGTAVVVLAALLNAVKLTGKRLEDLHVLVVGLGAAGVAVTKILLEAGVSHVIGCDSRGALHTEREDYLDGSMTEIKRWYAESSNPERRSGGPADVIEGADLFIGLSGARVMPAEALERMNDDAMVFAMANPTPEVTPEEAAPYARIIATGRSDYPNQINNVLCFPGIFRGALDVRAIEITENMKMAAARGIAEIVGGSELREDYIIPSVFNRDVADAVAQAVAAEAKAEGAAMADEGEIGYSPGETGEFRAVGA</sequence>
<gene>
    <name evidence="7" type="ORF">AVDCRST_MAG30-2684</name>
</gene>
<evidence type="ECO:0000256" key="3">
    <source>
        <dbReference type="ARBA" id="ARBA00022723"/>
    </source>
</evidence>
<dbReference type="EC" id="1.1.1.40" evidence="7"/>
<dbReference type="InterPro" id="IPR015884">
    <property type="entry name" value="Malic_enzyme_CS"/>
</dbReference>
<reference evidence="7" key="1">
    <citation type="submission" date="2020-02" db="EMBL/GenBank/DDBJ databases">
        <authorList>
            <person name="Meier V. D."/>
        </authorList>
    </citation>
    <scope>NUCLEOTIDE SEQUENCE</scope>
    <source>
        <strain evidence="7">AVDCRST_MAG30</strain>
    </source>
</reference>
<dbReference type="CDD" id="cd05311">
    <property type="entry name" value="NAD_bind_2_malic_enz"/>
    <property type="match status" value="1"/>
</dbReference>
<dbReference type="InterPro" id="IPR046346">
    <property type="entry name" value="Aminoacid_DH-like_N_sf"/>
</dbReference>
<evidence type="ECO:0000256" key="2">
    <source>
        <dbReference type="ARBA" id="ARBA00001946"/>
    </source>
</evidence>
<evidence type="ECO:0000256" key="5">
    <source>
        <dbReference type="ARBA" id="ARBA00029440"/>
    </source>
</evidence>
<dbReference type="Gene3D" id="3.40.50.10380">
    <property type="entry name" value="Malic enzyme, N-terminal domain"/>
    <property type="match status" value="1"/>
</dbReference>
<dbReference type="Pfam" id="PF01842">
    <property type="entry name" value="ACT"/>
    <property type="match status" value="1"/>
</dbReference>
<dbReference type="GO" id="GO:0004473">
    <property type="term" value="F:malate dehydrogenase (decarboxylating) (NADP+) activity"/>
    <property type="evidence" value="ECO:0007669"/>
    <property type="project" value="UniProtKB-EC"/>
</dbReference>
<dbReference type="PANTHER" id="PTHR43237:SF4">
    <property type="entry name" value="NADP-DEPENDENT MALIC ENZYME"/>
    <property type="match status" value="1"/>
</dbReference>
<evidence type="ECO:0000313" key="7">
    <source>
        <dbReference type="EMBL" id="CAA9514552.1"/>
    </source>
</evidence>
<name>A0A6J4T614_9ACTN</name>
<dbReference type="SUPFAM" id="SSF53223">
    <property type="entry name" value="Aminoacid dehydrogenase-like, N-terminal domain"/>
    <property type="match status" value="1"/>
</dbReference>
<dbReference type="FunFam" id="3.40.50.10380:FF:000003">
    <property type="entry name" value="NADP-dependent malic enzyme"/>
    <property type="match status" value="1"/>
</dbReference>
<protein>
    <submittedName>
        <fullName evidence="7">NADP-dependent malic enzyme</fullName>
        <ecNumber evidence="7">1.1.1.40</ecNumber>
    </submittedName>
</protein>
<feature type="domain" description="ACT" evidence="6">
    <location>
        <begin position="11"/>
        <end position="85"/>
    </location>
</feature>
<keyword evidence="4 7" id="KW-0560">Oxidoreductase</keyword>
<comment type="cofactor">
    <cofactor evidence="2">
        <name>Mg(2+)</name>
        <dbReference type="ChEBI" id="CHEBI:18420"/>
    </cofactor>
</comment>
<organism evidence="7">
    <name type="scientific">uncultured Solirubrobacteraceae bacterium</name>
    <dbReference type="NCBI Taxonomy" id="1162706"/>
    <lineage>
        <taxon>Bacteria</taxon>
        <taxon>Bacillati</taxon>
        <taxon>Actinomycetota</taxon>
        <taxon>Thermoleophilia</taxon>
        <taxon>Solirubrobacterales</taxon>
        <taxon>Solirubrobacteraceae</taxon>
        <taxon>environmental samples</taxon>
    </lineage>
</organism>
<dbReference type="SMART" id="SM01274">
    <property type="entry name" value="malic"/>
    <property type="match status" value="1"/>
</dbReference>
<comment type="cofactor">
    <cofactor evidence="1">
        <name>Mn(2+)</name>
        <dbReference type="ChEBI" id="CHEBI:29035"/>
    </cofactor>
</comment>
<dbReference type="InterPro" id="IPR036291">
    <property type="entry name" value="NAD(P)-bd_dom_sf"/>
</dbReference>
<dbReference type="Pfam" id="PF00390">
    <property type="entry name" value="malic"/>
    <property type="match status" value="1"/>
</dbReference>
<dbReference type="InterPro" id="IPR045213">
    <property type="entry name" value="Malic_NAD-bd_bact_type"/>
</dbReference>
<dbReference type="SUPFAM" id="SSF55021">
    <property type="entry name" value="ACT-like"/>
    <property type="match status" value="1"/>
</dbReference>
<dbReference type="Pfam" id="PF03949">
    <property type="entry name" value="Malic_M"/>
    <property type="match status" value="1"/>
</dbReference>
<dbReference type="PROSITE" id="PS00331">
    <property type="entry name" value="MALIC_ENZYMES"/>
    <property type="match status" value="1"/>
</dbReference>
<evidence type="ECO:0000259" key="6">
    <source>
        <dbReference type="PROSITE" id="PS51671"/>
    </source>
</evidence>
<dbReference type="InterPro" id="IPR012302">
    <property type="entry name" value="Malic_NAD-bd"/>
</dbReference>
<dbReference type="InterPro" id="IPR037062">
    <property type="entry name" value="Malic_N_dom_sf"/>
</dbReference>
<dbReference type="SUPFAM" id="SSF51735">
    <property type="entry name" value="NAD(P)-binding Rossmann-fold domains"/>
    <property type="match status" value="1"/>
</dbReference>
<evidence type="ECO:0000256" key="1">
    <source>
        <dbReference type="ARBA" id="ARBA00001936"/>
    </source>
</evidence>
<dbReference type="Gene3D" id="3.40.50.720">
    <property type="entry name" value="NAD(P)-binding Rossmann-like Domain"/>
    <property type="match status" value="1"/>
</dbReference>
<dbReference type="AlphaFoldDB" id="A0A6J4T614"/>
<dbReference type="InterPro" id="IPR002912">
    <property type="entry name" value="ACT_dom"/>
</dbReference>
<evidence type="ECO:0000256" key="4">
    <source>
        <dbReference type="ARBA" id="ARBA00023002"/>
    </source>
</evidence>
<dbReference type="SMART" id="SM00919">
    <property type="entry name" value="Malic_M"/>
    <property type="match status" value="1"/>
</dbReference>